<proteinExistence type="predicted"/>
<dbReference type="EMBL" id="CADCWP010000362">
    <property type="protein sequence ID" value="CAA9588499.1"/>
    <property type="molecule type" value="Genomic_DNA"/>
</dbReference>
<gene>
    <name evidence="2" type="ORF">AVDCRST_MAG86-4124</name>
</gene>
<dbReference type="PROSITE" id="PS51340">
    <property type="entry name" value="MOSC"/>
    <property type="match status" value="1"/>
</dbReference>
<dbReference type="InterPro" id="IPR005303">
    <property type="entry name" value="MOCOS_middle"/>
</dbReference>
<dbReference type="Pfam" id="PF03473">
    <property type="entry name" value="MOSC"/>
    <property type="match status" value="1"/>
</dbReference>
<dbReference type="SUPFAM" id="SSF50800">
    <property type="entry name" value="PK beta-barrel domain-like"/>
    <property type="match status" value="1"/>
</dbReference>
<dbReference type="SUPFAM" id="SSF141673">
    <property type="entry name" value="MOSC N-terminal domain-like"/>
    <property type="match status" value="1"/>
</dbReference>
<dbReference type="GO" id="GO:0030151">
    <property type="term" value="F:molybdenum ion binding"/>
    <property type="evidence" value="ECO:0007669"/>
    <property type="project" value="InterPro"/>
</dbReference>
<organism evidence="2">
    <name type="scientific">uncultured Truepera sp</name>
    <dbReference type="NCBI Taxonomy" id="543023"/>
    <lineage>
        <taxon>Bacteria</taxon>
        <taxon>Thermotogati</taxon>
        <taxon>Deinococcota</taxon>
        <taxon>Deinococci</taxon>
        <taxon>Trueperales</taxon>
        <taxon>Trueperaceae</taxon>
        <taxon>Truepera</taxon>
        <taxon>environmental samples</taxon>
    </lineage>
</organism>
<name>A0A6J4VX40_9DEIN</name>
<protein>
    <submittedName>
        <fullName evidence="2">Flavodoxin reductases (Ferredoxin-NADPH reductases) family 1</fullName>
    </submittedName>
</protein>
<dbReference type="PANTHER" id="PTHR14237:SF19">
    <property type="entry name" value="MITOCHONDRIAL AMIDOXIME REDUCING COMPONENT 1"/>
    <property type="match status" value="1"/>
</dbReference>
<dbReference type="GO" id="GO:0003824">
    <property type="term" value="F:catalytic activity"/>
    <property type="evidence" value="ECO:0007669"/>
    <property type="project" value="InterPro"/>
</dbReference>
<sequence>MTQPAETVGVVSEIVVYPIKSAKGISLDTAQVERCGCRFDRQWMLVDSEGVFLSQRQLPRMALISPRLTEDELIVDAPGMERLVLPLVSDEQPLKNVSIWGDICRATPVGSSADKWFSTFLKTPCTLVRFPESTRRPVDPTYAKPDDQVGFADGFPFLLLSQASLTDLNTRVDQALPMTRFRPNLVVSGCSPYAEDTWKEISIGDVGFRVVKPCARCSITTVDQVTGTAGKEPLRTLAGYRRVGKKVMFGQNLIHDGRGLVRTGDVVRVTAYW</sequence>
<accession>A0A6J4VX40</accession>
<dbReference type="Pfam" id="PF03476">
    <property type="entry name" value="MOSC_N"/>
    <property type="match status" value="1"/>
</dbReference>
<dbReference type="AlphaFoldDB" id="A0A6J4VX40"/>
<dbReference type="PANTHER" id="PTHR14237">
    <property type="entry name" value="MOLYBDOPTERIN COFACTOR SULFURASE MOSC"/>
    <property type="match status" value="1"/>
</dbReference>
<dbReference type="InterPro" id="IPR011037">
    <property type="entry name" value="Pyrv_Knase-like_insert_dom_sf"/>
</dbReference>
<evidence type="ECO:0000313" key="2">
    <source>
        <dbReference type="EMBL" id="CAA9588499.1"/>
    </source>
</evidence>
<reference evidence="2" key="1">
    <citation type="submission" date="2020-02" db="EMBL/GenBank/DDBJ databases">
        <authorList>
            <person name="Meier V. D."/>
        </authorList>
    </citation>
    <scope>NUCLEOTIDE SEQUENCE</scope>
    <source>
        <strain evidence="2">AVDCRST_MAG86</strain>
    </source>
</reference>
<feature type="domain" description="MOSC" evidence="1">
    <location>
        <begin position="125"/>
        <end position="270"/>
    </location>
</feature>
<dbReference type="GO" id="GO:0030170">
    <property type="term" value="F:pyridoxal phosphate binding"/>
    <property type="evidence" value="ECO:0007669"/>
    <property type="project" value="InterPro"/>
</dbReference>
<evidence type="ECO:0000259" key="1">
    <source>
        <dbReference type="PROSITE" id="PS51340"/>
    </source>
</evidence>
<dbReference type="InterPro" id="IPR005302">
    <property type="entry name" value="MoCF_Sase_C"/>
</dbReference>